<dbReference type="GO" id="GO:0072344">
    <property type="term" value="P:rescue of stalled ribosome"/>
    <property type="evidence" value="ECO:0007669"/>
    <property type="project" value="TreeGrafter"/>
</dbReference>
<dbReference type="PANTHER" id="PTHR47814:SF1">
    <property type="entry name" value="PEPTIDYL-TRNA HYDROLASE ARFB"/>
    <property type="match status" value="1"/>
</dbReference>
<dbReference type="InterPro" id="IPR000352">
    <property type="entry name" value="Pep_chain_release_fac_I"/>
</dbReference>
<dbReference type="EMBL" id="CP045652">
    <property type="protein sequence ID" value="QGA25418.1"/>
    <property type="molecule type" value="Genomic_DNA"/>
</dbReference>
<dbReference type="AlphaFoldDB" id="A0A5Q0QCJ6"/>
<evidence type="ECO:0000313" key="2">
    <source>
        <dbReference type="EMBL" id="QGA25418.1"/>
    </source>
</evidence>
<sequence>MDEQILKLVDELQFKTSRAGGKGGQNVNKVSSKVMLIWQVDRSSHFTIEQKELLKQRLANRINNDGELLLDAFNDRSQLRNKEIVIERFLTLIGEALKIEKPRIPTKIPKSKILARLDRKKIQSSKKANRRWKLE</sequence>
<dbReference type="PANTHER" id="PTHR47814">
    <property type="entry name" value="PEPTIDYL-TRNA HYDROLASE ARFB"/>
    <property type="match status" value="1"/>
</dbReference>
<dbReference type="Pfam" id="PF00472">
    <property type="entry name" value="RF-1"/>
    <property type="match status" value="1"/>
</dbReference>
<reference evidence="2 3" key="1">
    <citation type="submission" date="2019-10" db="EMBL/GenBank/DDBJ databases">
        <authorList>
            <person name="Dong K."/>
        </authorList>
    </citation>
    <scope>NUCLEOTIDE SEQUENCE [LARGE SCALE GENOMIC DNA]</scope>
    <source>
        <strain evidence="3">dk4302</strain>
    </source>
</reference>
<dbReference type="GO" id="GO:0004045">
    <property type="term" value="F:peptidyl-tRNA hydrolase activity"/>
    <property type="evidence" value="ECO:0007669"/>
    <property type="project" value="UniProtKB-EC"/>
</dbReference>
<keyword evidence="3" id="KW-1185">Reference proteome</keyword>
<dbReference type="SUPFAM" id="SSF110916">
    <property type="entry name" value="Peptidyl-tRNA hydrolase domain-like"/>
    <property type="match status" value="1"/>
</dbReference>
<organism evidence="2 3">
    <name type="scientific">Sphingobacterium zhuxiongii</name>
    <dbReference type="NCBI Taxonomy" id="2662364"/>
    <lineage>
        <taxon>Bacteria</taxon>
        <taxon>Pseudomonadati</taxon>
        <taxon>Bacteroidota</taxon>
        <taxon>Sphingobacteriia</taxon>
        <taxon>Sphingobacteriales</taxon>
        <taxon>Sphingobacteriaceae</taxon>
        <taxon>Sphingobacterium</taxon>
    </lineage>
</organism>
<dbReference type="PROSITE" id="PS00745">
    <property type="entry name" value="RF_PROK_I"/>
    <property type="match status" value="1"/>
</dbReference>
<dbReference type="Proteomes" id="UP000326921">
    <property type="component" value="Chromosome"/>
</dbReference>
<name>A0A5Q0QCJ6_9SPHI</name>
<dbReference type="KEGG" id="sphe:GFH32_03360"/>
<dbReference type="GO" id="GO:0043022">
    <property type="term" value="F:ribosome binding"/>
    <property type="evidence" value="ECO:0007669"/>
    <property type="project" value="TreeGrafter"/>
</dbReference>
<dbReference type="EC" id="3.1.1.29" evidence="2"/>
<dbReference type="Gene3D" id="3.30.160.20">
    <property type="match status" value="1"/>
</dbReference>
<dbReference type="GO" id="GO:0003747">
    <property type="term" value="F:translation release factor activity"/>
    <property type="evidence" value="ECO:0007669"/>
    <property type="project" value="InterPro"/>
</dbReference>
<evidence type="ECO:0000313" key="3">
    <source>
        <dbReference type="Proteomes" id="UP000326921"/>
    </source>
</evidence>
<proteinExistence type="predicted"/>
<feature type="domain" description="Prokaryotic-type class I peptide chain release factors" evidence="1">
    <location>
        <begin position="18"/>
        <end position="34"/>
    </location>
</feature>
<keyword evidence="2" id="KW-0378">Hydrolase</keyword>
<protein>
    <submittedName>
        <fullName evidence="2">Aminoacyl-tRNA hydrolase</fullName>
        <ecNumber evidence="2">3.1.1.29</ecNumber>
    </submittedName>
</protein>
<gene>
    <name evidence="2" type="ORF">GFH32_03360</name>
</gene>
<evidence type="ECO:0000259" key="1">
    <source>
        <dbReference type="PROSITE" id="PS00745"/>
    </source>
</evidence>
<dbReference type="NCBIfam" id="NF006718">
    <property type="entry name" value="PRK09256.1"/>
    <property type="match status" value="1"/>
</dbReference>
<dbReference type="RefSeq" id="WP_153509741.1">
    <property type="nucleotide sequence ID" value="NZ_CP045652.1"/>
</dbReference>
<accession>A0A5Q0QCJ6</accession>